<dbReference type="Pfam" id="PF01807">
    <property type="entry name" value="Zn_ribbon_DnaG"/>
    <property type="match status" value="1"/>
</dbReference>
<protein>
    <submittedName>
        <fullName evidence="11">CHC2 zinc finger domain-containing protein</fullName>
    </submittedName>
</protein>
<dbReference type="InterPro" id="IPR002694">
    <property type="entry name" value="Znf_CHC2"/>
</dbReference>
<evidence type="ECO:0000313" key="12">
    <source>
        <dbReference type="Proteomes" id="UP001379235"/>
    </source>
</evidence>
<evidence type="ECO:0000256" key="2">
    <source>
        <dbReference type="ARBA" id="ARBA00022515"/>
    </source>
</evidence>
<proteinExistence type="predicted"/>
<dbReference type="Proteomes" id="UP001379235">
    <property type="component" value="Unassembled WGS sequence"/>
</dbReference>
<keyword evidence="3" id="KW-0808">Transferase</keyword>
<dbReference type="InterPro" id="IPR006171">
    <property type="entry name" value="TOPRIM_dom"/>
</dbReference>
<evidence type="ECO:0000256" key="3">
    <source>
        <dbReference type="ARBA" id="ARBA00022679"/>
    </source>
</evidence>
<sequence>MIDLQAIRQNNPLPAIAGKLVELRKAGAEFKACCPFHADRSPSFTIFSGGQRFHCFGCGAAGDVLDFVQRAYAVSLPEAARMLGAGDVPQVPIPRLKPSELEKGNRSAAALAVWNRAHPAAGTPAEAYLRFRGIAPPYPAALRFLRLLCGKIGVTSCLICAVQDVNGEVTGIQRIFLAPDGLGKADIPKPKLSLGTVKGGAIRLGDLDGSGRLIVCEGPEDGLSLAQMLGKPVWVSGGTTFLPAMQFPPEVRSILIGADNDGAGREAADKAAQAFAGRGLSVRIIRPLAGFKDFNDELRGAHHGR</sequence>
<keyword evidence="4" id="KW-0548">Nucleotidyltransferase</keyword>
<evidence type="ECO:0000259" key="10">
    <source>
        <dbReference type="PROSITE" id="PS50880"/>
    </source>
</evidence>
<keyword evidence="6" id="KW-0479">Metal-binding</keyword>
<dbReference type="EMBL" id="JBBHJY010000004">
    <property type="protein sequence ID" value="MEJ6010155.1"/>
    <property type="molecule type" value="Genomic_DNA"/>
</dbReference>
<keyword evidence="5" id="KW-0235">DNA replication</keyword>
<dbReference type="InterPro" id="IPR050219">
    <property type="entry name" value="DnaG_primase"/>
</dbReference>
<keyword evidence="8" id="KW-0862">Zinc</keyword>
<dbReference type="SUPFAM" id="SSF56731">
    <property type="entry name" value="DNA primase core"/>
    <property type="match status" value="1"/>
</dbReference>
<comment type="caution">
    <text evidence="11">The sequence shown here is derived from an EMBL/GenBank/DDBJ whole genome shotgun (WGS) entry which is preliminary data.</text>
</comment>
<organism evidence="11 12">
    <name type="scientific">Novosphingobium aquae</name>
    <dbReference type="NCBI Taxonomy" id="3133435"/>
    <lineage>
        <taxon>Bacteria</taxon>
        <taxon>Pseudomonadati</taxon>
        <taxon>Pseudomonadota</taxon>
        <taxon>Alphaproteobacteria</taxon>
        <taxon>Sphingomonadales</taxon>
        <taxon>Sphingomonadaceae</taxon>
        <taxon>Novosphingobium</taxon>
    </lineage>
</organism>
<dbReference type="PANTHER" id="PTHR30313">
    <property type="entry name" value="DNA PRIMASE"/>
    <property type="match status" value="1"/>
</dbReference>
<keyword evidence="9" id="KW-0804">Transcription</keyword>
<dbReference type="PANTHER" id="PTHR30313:SF2">
    <property type="entry name" value="DNA PRIMASE"/>
    <property type="match status" value="1"/>
</dbReference>
<keyword evidence="12" id="KW-1185">Reference proteome</keyword>
<evidence type="ECO:0000256" key="7">
    <source>
        <dbReference type="ARBA" id="ARBA00022771"/>
    </source>
</evidence>
<evidence type="ECO:0000256" key="8">
    <source>
        <dbReference type="ARBA" id="ARBA00022833"/>
    </source>
</evidence>
<dbReference type="Gene3D" id="3.40.1360.10">
    <property type="match status" value="1"/>
</dbReference>
<evidence type="ECO:0000256" key="9">
    <source>
        <dbReference type="ARBA" id="ARBA00023163"/>
    </source>
</evidence>
<evidence type="ECO:0000313" key="11">
    <source>
        <dbReference type="EMBL" id="MEJ6010155.1"/>
    </source>
</evidence>
<name>A0ABU8S869_9SPHN</name>
<keyword evidence="1" id="KW-0240">DNA-directed RNA polymerase</keyword>
<dbReference type="InterPro" id="IPR034154">
    <property type="entry name" value="TOPRIM_DnaG/twinkle"/>
</dbReference>
<reference evidence="11 12" key="1">
    <citation type="submission" date="2024-03" db="EMBL/GenBank/DDBJ databases">
        <authorList>
            <person name="Jo J.-H."/>
        </authorList>
    </citation>
    <scope>NUCLEOTIDE SEQUENCE [LARGE SCALE GENOMIC DNA]</scope>
    <source>
        <strain evidence="11 12">AS3R-12</strain>
    </source>
</reference>
<keyword evidence="7" id="KW-0863">Zinc-finger</keyword>
<accession>A0ABU8S869</accession>
<dbReference type="SMART" id="SM00400">
    <property type="entry name" value="ZnF_CHCC"/>
    <property type="match status" value="1"/>
</dbReference>
<dbReference type="Pfam" id="PF23639">
    <property type="entry name" value="DUF7146"/>
    <property type="match status" value="1"/>
</dbReference>
<dbReference type="Gene3D" id="3.90.580.10">
    <property type="entry name" value="Zinc finger, CHC2-type domain"/>
    <property type="match status" value="1"/>
</dbReference>
<dbReference type="CDD" id="cd01029">
    <property type="entry name" value="TOPRIM_primases"/>
    <property type="match status" value="1"/>
</dbReference>
<dbReference type="RefSeq" id="WP_339966640.1">
    <property type="nucleotide sequence ID" value="NZ_JBBHJY010000004.1"/>
</dbReference>
<evidence type="ECO:0000256" key="4">
    <source>
        <dbReference type="ARBA" id="ARBA00022695"/>
    </source>
</evidence>
<dbReference type="InterPro" id="IPR036977">
    <property type="entry name" value="DNA_primase_Znf_CHC2"/>
</dbReference>
<dbReference type="InterPro" id="IPR055570">
    <property type="entry name" value="DUF7146"/>
</dbReference>
<dbReference type="SUPFAM" id="SSF57783">
    <property type="entry name" value="Zinc beta-ribbon"/>
    <property type="match status" value="1"/>
</dbReference>
<evidence type="ECO:0000256" key="6">
    <source>
        <dbReference type="ARBA" id="ARBA00022723"/>
    </source>
</evidence>
<evidence type="ECO:0000256" key="1">
    <source>
        <dbReference type="ARBA" id="ARBA00022478"/>
    </source>
</evidence>
<dbReference type="PROSITE" id="PS50880">
    <property type="entry name" value="TOPRIM"/>
    <property type="match status" value="1"/>
</dbReference>
<evidence type="ECO:0000256" key="5">
    <source>
        <dbReference type="ARBA" id="ARBA00022705"/>
    </source>
</evidence>
<gene>
    <name evidence="11" type="ORF">WG900_09510</name>
</gene>
<dbReference type="SMART" id="SM00493">
    <property type="entry name" value="TOPRIM"/>
    <property type="match status" value="1"/>
</dbReference>
<keyword evidence="2" id="KW-0639">Primosome</keyword>
<dbReference type="Pfam" id="PF13362">
    <property type="entry name" value="Toprim_3"/>
    <property type="match status" value="1"/>
</dbReference>
<feature type="domain" description="Toprim" evidence="10">
    <location>
        <begin position="211"/>
        <end position="290"/>
    </location>
</feature>